<evidence type="ECO:0000256" key="1">
    <source>
        <dbReference type="ARBA" id="ARBA00023157"/>
    </source>
</evidence>
<evidence type="ECO:0000313" key="6">
    <source>
        <dbReference type="Proteomes" id="UP001153148"/>
    </source>
</evidence>
<dbReference type="PANTHER" id="PTHR24252:SF7">
    <property type="entry name" value="HYALIN"/>
    <property type="match status" value="1"/>
</dbReference>
<accession>A0ABN7NVB9</accession>
<keyword evidence="3" id="KW-0732">Signal</keyword>
<protein>
    <recommendedName>
        <fullName evidence="4">Peptidase S1 domain-containing protein</fullName>
    </recommendedName>
</protein>
<evidence type="ECO:0000256" key="2">
    <source>
        <dbReference type="SAM" id="MobiDB-lite"/>
    </source>
</evidence>
<feature type="signal peptide" evidence="3">
    <location>
        <begin position="1"/>
        <end position="19"/>
    </location>
</feature>
<dbReference type="InterPro" id="IPR043504">
    <property type="entry name" value="Peptidase_S1_PA_chymotrypsin"/>
</dbReference>
<feature type="region of interest" description="Disordered" evidence="2">
    <location>
        <begin position="149"/>
        <end position="177"/>
    </location>
</feature>
<dbReference type="Proteomes" id="UP001153148">
    <property type="component" value="Unassembled WGS sequence"/>
</dbReference>
<dbReference type="InterPro" id="IPR001254">
    <property type="entry name" value="Trypsin_dom"/>
</dbReference>
<keyword evidence="1" id="KW-1015">Disulfide bond</keyword>
<feature type="non-terminal residue" evidence="5">
    <location>
        <position position="272"/>
    </location>
</feature>
<evidence type="ECO:0000259" key="4">
    <source>
        <dbReference type="Pfam" id="PF00089"/>
    </source>
</evidence>
<dbReference type="EMBL" id="CAJPIN010005558">
    <property type="protein sequence ID" value="CAG2057525.1"/>
    <property type="molecule type" value="Genomic_DNA"/>
</dbReference>
<feature type="compositionally biased region" description="Polar residues" evidence="2">
    <location>
        <begin position="156"/>
        <end position="168"/>
    </location>
</feature>
<organism evidence="5 6">
    <name type="scientific">Timema podura</name>
    <name type="common">Walking stick</name>
    <dbReference type="NCBI Taxonomy" id="61482"/>
    <lineage>
        <taxon>Eukaryota</taxon>
        <taxon>Metazoa</taxon>
        <taxon>Ecdysozoa</taxon>
        <taxon>Arthropoda</taxon>
        <taxon>Hexapoda</taxon>
        <taxon>Insecta</taxon>
        <taxon>Pterygota</taxon>
        <taxon>Neoptera</taxon>
        <taxon>Polyneoptera</taxon>
        <taxon>Phasmatodea</taxon>
        <taxon>Timematodea</taxon>
        <taxon>Timematoidea</taxon>
        <taxon>Timematidae</taxon>
        <taxon>Timema</taxon>
    </lineage>
</organism>
<dbReference type="PANTHER" id="PTHR24252">
    <property type="entry name" value="ACROSIN-RELATED"/>
    <property type="match status" value="1"/>
</dbReference>
<feature type="domain" description="Peptidase S1" evidence="4">
    <location>
        <begin position="195"/>
        <end position="241"/>
    </location>
</feature>
<keyword evidence="6" id="KW-1185">Reference proteome</keyword>
<sequence length="272" mass="30237">MKLWLTLVVVDFVLCITSGINPRRREEEGNFRGCFPTSAWRKDDKATICAALWGIDEVTCDKFPTPSLDHAATETHLNINRPLGMVFTAPSYEPRGPEPDSRLVPWEVYPNLRGGRAESFLNTLSTPDRDSNLDLPVISSLVYCKSSASDHPATETLPSEATDSNMRTPHTVLSPDLPGRVQKSMSTRFSGLAKIVGGSNAKLKEFPYLLSLEFAGFHFCGASAINPNWAVTAAHCLSEFQRKDSSEQTSKWIKFSCNIFLDRIFGIPFDME</sequence>
<evidence type="ECO:0000256" key="3">
    <source>
        <dbReference type="SAM" id="SignalP"/>
    </source>
</evidence>
<dbReference type="InterPro" id="IPR009003">
    <property type="entry name" value="Peptidase_S1_PA"/>
</dbReference>
<dbReference type="SUPFAM" id="SSF50494">
    <property type="entry name" value="Trypsin-like serine proteases"/>
    <property type="match status" value="1"/>
</dbReference>
<dbReference type="Pfam" id="PF00089">
    <property type="entry name" value="Trypsin"/>
    <property type="match status" value="1"/>
</dbReference>
<feature type="chain" id="PRO_5045944766" description="Peptidase S1 domain-containing protein" evidence="3">
    <location>
        <begin position="20"/>
        <end position="272"/>
    </location>
</feature>
<dbReference type="PROSITE" id="PS00134">
    <property type="entry name" value="TRYPSIN_HIS"/>
    <property type="match status" value="1"/>
</dbReference>
<reference evidence="5" key="1">
    <citation type="submission" date="2021-03" db="EMBL/GenBank/DDBJ databases">
        <authorList>
            <person name="Tran Van P."/>
        </authorList>
    </citation>
    <scope>NUCLEOTIDE SEQUENCE</scope>
</reference>
<evidence type="ECO:0000313" key="5">
    <source>
        <dbReference type="EMBL" id="CAG2057525.1"/>
    </source>
</evidence>
<gene>
    <name evidence="5" type="ORF">TPAB3V08_LOCUS4503</name>
</gene>
<name>A0ABN7NVB9_TIMPD</name>
<dbReference type="Gene3D" id="2.40.10.10">
    <property type="entry name" value="Trypsin-like serine proteases"/>
    <property type="match status" value="1"/>
</dbReference>
<dbReference type="InterPro" id="IPR018114">
    <property type="entry name" value="TRYPSIN_HIS"/>
</dbReference>
<proteinExistence type="predicted"/>
<comment type="caution">
    <text evidence="5">The sequence shown here is derived from an EMBL/GenBank/DDBJ whole genome shotgun (WGS) entry which is preliminary data.</text>
</comment>